<accession>A0ABQ2CE88</accession>
<dbReference type="Proteomes" id="UP000658754">
    <property type="component" value="Unassembled WGS sequence"/>
</dbReference>
<dbReference type="RefSeq" id="WP_188729595.1">
    <property type="nucleotide sequence ID" value="NZ_BMKV01000003.1"/>
</dbReference>
<evidence type="ECO:0000313" key="1">
    <source>
        <dbReference type="EMBL" id="GGI81588.1"/>
    </source>
</evidence>
<protein>
    <submittedName>
        <fullName evidence="1">DNA polymerase subunit beta</fullName>
    </submittedName>
</protein>
<name>A0ABQ2CE88_9MICC</name>
<dbReference type="CDD" id="cd05403">
    <property type="entry name" value="NT_KNTase_like"/>
    <property type="match status" value="1"/>
</dbReference>
<keyword evidence="2" id="KW-1185">Reference proteome</keyword>
<sequence>MDDLGFVDHVADHLAALPGVLAVTLGGSRAAGTDEPSSDWDFALYYREHFDPDDLRNIGWQGTVSEIGGWGGGVFNGGAWLEIDGRSVDIHYRNLDVVEHELAEAQHGSFHIEPLMFHLAGIPSYLVVAELGINRVLRGHVPQPEYPQALRRTAPSIWMNRAHMTLGYARRAYAANGHLTELAGALAISAAMAAHAVIAARGEWVTNEKRLLERAGLRHMDELIFALHREPSALGETIDRAIQLFNDAFAEAVP</sequence>
<gene>
    <name evidence="1" type="ORF">GCM10007175_18710</name>
</gene>
<dbReference type="InterPro" id="IPR043519">
    <property type="entry name" value="NT_sf"/>
</dbReference>
<reference evidence="2" key="1">
    <citation type="journal article" date="2019" name="Int. J. Syst. Evol. Microbiol.">
        <title>The Global Catalogue of Microorganisms (GCM) 10K type strain sequencing project: providing services to taxonomists for standard genome sequencing and annotation.</title>
        <authorList>
            <consortium name="The Broad Institute Genomics Platform"/>
            <consortium name="The Broad Institute Genome Sequencing Center for Infectious Disease"/>
            <person name="Wu L."/>
            <person name="Ma J."/>
        </authorList>
    </citation>
    <scope>NUCLEOTIDE SEQUENCE [LARGE SCALE GENOMIC DNA]</scope>
    <source>
        <strain evidence="2">CGMCC 1.3601</strain>
    </source>
</reference>
<proteinExistence type="predicted"/>
<dbReference type="Gene3D" id="3.30.460.10">
    <property type="entry name" value="Beta Polymerase, domain 2"/>
    <property type="match status" value="1"/>
</dbReference>
<comment type="caution">
    <text evidence="1">The sequence shown here is derived from an EMBL/GenBank/DDBJ whole genome shotgun (WGS) entry which is preliminary data.</text>
</comment>
<dbReference type="EMBL" id="BMKV01000003">
    <property type="protein sequence ID" value="GGI81588.1"/>
    <property type="molecule type" value="Genomic_DNA"/>
</dbReference>
<organism evidence="1 2">
    <name type="scientific">Pseudarthrobacter scleromae</name>
    <dbReference type="NCBI Taxonomy" id="158897"/>
    <lineage>
        <taxon>Bacteria</taxon>
        <taxon>Bacillati</taxon>
        <taxon>Actinomycetota</taxon>
        <taxon>Actinomycetes</taxon>
        <taxon>Micrococcales</taxon>
        <taxon>Micrococcaceae</taxon>
        <taxon>Pseudarthrobacter</taxon>
    </lineage>
</organism>
<dbReference type="SUPFAM" id="SSF81301">
    <property type="entry name" value="Nucleotidyltransferase"/>
    <property type="match status" value="1"/>
</dbReference>
<evidence type="ECO:0000313" key="2">
    <source>
        <dbReference type="Proteomes" id="UP000658754"/>
    </source>
</evidence>